<evidence type="ECO:0000313" key="6">
    <source>
        <dbReference type="Proteomes" id="UP000770661"/>
    </source>
</evidence>
<dbReference type="PANTHER" id="PTHR19848:SF8">
    <property type="entry name" value="F-BOX AND WD REPEAT DOMAIN CONTAINING 7"/>
    <property type="match status" value="1"/>
</dbReference>
<organism evidence="5 6">
    <name type="scientific">Chionoecetes opilio</name>
    <name type="common">Atlantic snow crab</name>
    <name type="synonym">Cancer opilio</name>
    <dbReference type="NCBI Taxonomy" id="41210"/>
    <lineage>
        <taxon>Eukaryota</taxon>
        <taxon>Metazoa</taxon>
        <taxon>Ecdysozoa</taxon>
        <taxon>Arthropoda</taxon>
        <taxon>Crustacea</taxon>
        <taxon>Multicrustacea</taxon>
        <taxon>Malacostraca</taxon>
        <taxon>Eumalacostraca</taxon>
        <taxon>Eucarida</taxon>
        <taxon>Decapoda</taxon>
        <taxon>Pleocyemata</taxon>
        <taxon>Brachyura</taxon>
        <taxon>Eubrachyura</taxon>
        <taxon>Majoidea</taxon>
        <taxon>Majidae</taxon>
        <taxon>Chionoecetes</taxon>
    </lineage>
</organism>
<dbReference type="SMART" id="SM00320">
    <property type="entry name" value="WD40"/>
    <property type="match status" value="2"/>
</dbReference>
<dbReference type="Proteomes" id="UP000770661">
    <property type="component" value="Unassembled WGS sequence"/>
</dbReference>
<gene>
    <name evidence="5" type="primary">DAW1</name>
    <name evidence="5" type="ORF">GWK47_013950</name>
</gene>
<feature type="compositionally biased region" description="Polar residues" evidence="4">
    <location>
        <begin position="93"/>
        <end position="102"/>
    </location>
</feature>
<dbReference type="AlphaFoldDB" id="A0A8J5CKQ4"/>
<accession>A0A8J5CKQ4</accession>
<comment type="caution">
    <text evidence="5">The sequence shown here is derived from an EMBL/GenBank/DDBJ whole genome shotgun (WGS) entry which is preliminary data.</text>
</comment>
<reference evidence="5" key="1">
    <citation type="submission" date="2020-07" db="EMBL/GenBank/DDBJ databases">
        <title>The High-quality genome of the commercially important snow crab, Chionoecetes opilio.</title>
        <authorList>
            <person name="Jeong J.-H."/>
            <person name="Ryu S."/>
        </authorList>
    </citation>
    <scope>NUCLEOTIDE SEQUENCE</scope>
    <source>
        <strain evidence="5">MADBK_172401_WGS</strain>
        <tissue evidence="5">Digestive gland</tissue>
    </source>
</reference>
<evidence type="ECO:0000256" key="2">
    <source>
        <dbReference type="ARBA" id="ARBA00022737"/>
    </source>
</evidence>
<name>A0A8J5CKQ4_CHIOP</name>
<dbReference type="PROSITE" id="PS50294">
    <property type="entry name" value="WD_REPEATS_REGION"/>
    <property type="match status" value="1"/>
</dbReference>
<dbReference type="InterPro" id="IPR015943">
    <property type="entry name" value="WD40/YVTN_repeat-like_dom_sf"/>
</dbReference>
<evidence type="ECO:0000256" key="4">
    <source>
        <dbReference type="SAM" id="MobiDB-lite"/>
    </source>
</evidence>
<sequence length="496" mass="54568">MEDFPANHPDKVIRKLRKKLRQIDHLDLLDRELNEEEEHKVSPKPPRPRLRRGPQWSIEANLGHAGLELMISASRSIPPQSESDIKKVKKTNAPHSCQTTPSKAPHTEAAAATDSPQPDPPQEHCPPQQTLGRDQAKTDSKSGTSKKSSKHKGDDELPAAKCRWTDGCFEVLTLQGHNDIVLAVDCSEDYILSASRDTTLRVWRVGSTEEERSLRGHTASVTALSFLPQSLADAVVAKLEDDSEEFACQQERTSSHCRMLAVSGSLDCTLKVSKNDVYAGSLNGELGVWHLDPGRKILTTKYIMERESLPRVSLSRLSAVVEHRGKCYLGDGGPNIKVLDWKKSQVSRLKNHSGDVGLTDSVTVTPDGCLLAASFLVDSGCPSINIRDIQSGQYLSSLIDQDEGRYLSLCAASDVIVAGGHLLKVWIHKERSVRPSSVHEIVLPVFLHKLATPAVDSGSEEDTDWASSSEEEDGSQQSLSSMGRNQEDARWWCSVL</sequence>
<keyword evidence="6" id="KW-1185">Reference proteome</keyword>
<evidence type="ECO:0000313" key="5">
    <source>
        <dbReference type="EMBL" id="KAG0714540.1"/>
    </source>
</evidence>
<keyword evidence="2" id="KW-0677">Repeat</keyword>
<evidence type="ECO:0000256" key="1">
    <source>
        <dbReference type="ARBA" id="ARBA00022574"/>
    </source>
</evidence>
<dbReference type="PANTHER" id="PTHR19848">
    <property type="entry name" value="WD40 REPEAT PROTEIN"/>
    <property type="match status" value="1"/>
</dbReference>
<dbReference type="InterPro" id="IPR001680">
    <property type="entry name" value="WD40_rpt"/>
</dbReference>
<feature type="region of interest" description="Disordered" evidence="4">
    <location>
        <begin position="32"/>
        <end position="55"/>
    </location>
</feature>
<dbReference type="OrthoDB" id="190105at2759"/>
<dbReference type="SUPFAM" id="SSF50978">
    <property type="entry name" value="WD40 repeat-like"/>
    <property type="match status" value="1"/>
</dbReference>
<feature type="repeat" description="WD" evidence="3">
    <location>
        <begin position="174"/>
        <end position="213"/>
    </location>
</feature>
<proteinExistence type="predicted"/>
<feature type="compositionally biased region" description="Acidic residues" evidence="4">
    <location>
        <begin position="458"/>
        <end position="474"/>
    </location>
</feature>
<feature type="compositionally biased region" description="Basic and acidic residues" evidence="4">
    <location>
        <begin position="32"/>
        <end position="41"/>
    </location>
</feature>
<evidence type="ECO:0000256" key="3">
    <source>
        <dbReference type="PROSITE-ProRule" id="PRU00221"/>
    </source>
</evidence>
<dbReference type="EMBL" id="JACEEZ010020455">
    <property type="protein sequence ID" value="KAG0714540.1"/>
    <property type="molecule type" value="Genomic_DNA"/>
</dbReference>
<dbReference type="PROSITE" id="PS50082">
    <property type="entry name" value="WD_REPEATS_2"/>
    <property type="match status" value="1"/>
</dbReference>
<feature type="region of interest" description="Disordered" evidence="4">
    <location>
        <begin position="456"/>
        <end position="488"/>
    </location>
</feature>
<protein>
    <submittedName>
        <fullName evidence="5">Dynein assembly factor with WDR repeat domains 1</fullName>
    </submittedName>
</protein>
<dbReference type="InterPro" id="IPR036322">
    <property type="entry name" value="WD40_repeat_dom_sf"/>
</dbReference>
<keyword evidence="1 3" id="KW-0853">WD repeat</keyword>
<feature type="region of interest" description="Disordered" evidence="4">
    <location>
        <begin position="76"/>
        <end position="157"/>
    </location>
</feature>
<dbReference type="Gene3D" id="2.130.10.10">
    <property type="entry name" value="YVTN repeat-like/Quinoprotein amine dehydrogenase"/>
    <property type="match status" value="2"/>
</dbReference>
<dbReference type="Pfam" id="PF00400">
    <property type="entry name" value="WD40"/>
    <property type="match status" value="1"/>
</dbReference>